<keyword evidence="10 12" id="KW-0100">Branched-chain amino acid biosynthesis</keyword>
<dbReference type="EC" id="4.3.1.19" evidence="12"/>
<dbReference type="InterPro" id="IPR011820">
    <property type="entry name" value="IlvA"/>
</dbReference>
<dbReference type="GO" id="GO:0004794">
    <property type="term" value="F:threonine deaminase activity"/>
    <property type="evidence" value="ECO:0007669"/>
    <property type="project" value="UniProtKB-UniRule"/>
</dbReference>
<evidence type="ECO:0000256" key="5">
    <source>
        <dbReference type="ARBA" id="ARBA00011881"/>
    </source>
</evidence>
<keyword evidence="6 12" id="KW-0028">Amino-acid biosynthesis</keyword>
<dbReference type="CDD" id="cd01562">
    <property type="entry name" value="Thr-dehyd"/>
    <property type="match status" value="1"/>
</dbReference>
<comment type="function">
    <text evidence="11 12">Catalyzes the anaerobic formation of alpha-ketobutyrate and ammonia from threonine in a two-step reaction. The first step involved a dehydration of threonine and a production of enamine intermediates (aminocrotonate), which tautomerizes to its imine form (iminobutyrate). Both intermediates are unstable and short-lived. The second step is the nonenzymatic hydrolysis of the enamine/imine intermediates to form 2-ketobutyrate and free ammonia. In the low water environment of the cell, the second step is accelerated by RidA.</text>
</comment>
<feature type="domain" description="ACT-like" evidence="13">
    <location>
        <begin position="339"/>
        <end position="413"/>
    </location>
</feature>
<evidence type="ECO:0000256" key="4">
    <source>
        <dbReference type="ARBA" id="ARBA00010869"/>
    </source>
</evidence>
<evidence type="ECO:0000256" key="1">
    <source>
        <dbReference type="ARBA" id="ARBA00001274"/>
    </source>
</evidence>
<evidence type="ECO:0000256" key="3">
    <source>
        <dbReference type="ARBA" id="ARBA00004810"/>
    </source>
</evidence>
<dbReference type="EMBL" id="FTPU01000010">
    <property type="protein sequence ID" value="SIT96536.1"/>
    <property type="molecule type" value="Genomic_DNA"/>
</dbReference>
<comment type="pathway">
    <text evidence="3 12">Amino-acid biosynthesis; L-isoleucine biosynthesis; 2-oxobutanoate from L-threonine: step 1/1.</text>
</comment>
<dbReference type="GO" id="GO:0003941">
    <property type="term" value="F:L-serine ammonia-lyase activity"/>
    <property type="evidence" value="ECO:0007669"/>
    <property type="project" value="TreeGrafter"/>
</dbReference>
<dbReference type="SUPFAM" id="SSF53686">
    <property type="entry name" value="Tryptophan synthase beta subunit-like PLP-dependent enzymes"/>
    <property type="match status" value="1"/>
</dbReference>
<dbReference type="InterPro" id="IPR001721">
    <property type="entry name" value="TD_ACT-like"/>
</dbReference>
<dbReference type="PROSITE" id="PS00165">
    <property type="entry name" value="DEHYDRATASE_SER_THR"/>
    <property type="match status" value="1"/>
</dbReference>
<dbReference type="Pfam" id="PF00291">
    <property type="entry name" value="PALP"/>
    <property type="match status" value="1"/>
</dbReference>
<dbReference type="InterPro" id="IPR045865">
    <property type="entry name" value="ACT-like_dom_sf"/>
</dbReference>
<dbReference type="PANTHER" id="PTHR48078:SF11">
    <property type="entry name" value="THREONINE DEHYDRATASE, MITOCHONDRIAL"/>
    <property type="match status" value="1"/>
</dbReference>
<dbReference type="PROSITE" id="PS51672">
    <property type="entry name" value="ACT_LIKE"/>
    <property type="match status" value="1"/>
</dbReference>
<evidence type="ECO:0000256" key="10">
    <source>
        <dbReference type="ARBA" id="ARBA00023304"/>
    </source>
</evidence>
<dbReference type="STRING" id="1121284.SAMN05660493_01221"/>
<comment type="catalytic activity">
    <reaction evidence="1 12">
        <text>L-threonine = 2-oxobutanoate + NH4(+)</text>
        <dbReference type="Rhea" id="RHEA:22108"/>
        <dbReference type="ChEBI" id="CHEBI:16763"/>
        <dbReference type="ChEBI" id="CHEBI:28938"/>
        <dbReference type="ChEBI" id="CHEBI:57926"/>
        <dbReference type="EC" id="4.3.1.19"/>
    </reaction>
</comment>
<keyword evidence="15" id="KW-1185">Reference proteome</keyword>
<keyword evidence="9 12" id="KW-0456">Lyase</keyword>
<accession>A0A1U7PSI2</accession>
<dbReference type="FunFam" id="3.40.50.1100:FF:000005">
    <property type="entry name" value="Threonine dehydratase catabolic"/>
    <property type="match status" value="1"/>
</dbReference>
<dbReference type="AlphaFoldDB" id="A0A1U7PSI2"/>
<dbReference type="Proteomes" id="UP000187261">
    <property type="component" value="Unassembled WGS sequence"/>
</dbReference>
<name>A0A1U7PSI2_9FLAO</name>
<evidence type="ECO:0000313" key="14">
    <source>
        <dbReference type="EMBL" id="SIT96536.1"/>
    </source>
</evidence>
<dbReference type="Pfam" id="PF00585">
    <property type="entry name" value="Thr_dehydrat_C"/>
    <property type="match status" value="1"/>
</dbReference>
<dbReference type="GO" id="GO:0006567">
    <property type="term" value="P:L-threonine catabolic process"/>
    <property type="evidence" value="ECO:0007669"/>
    <property type="project" value="TreeGrafter"/>
</dbReference>
<comment type="subunit">
    <text evidence="5 12">Homotetramer.</text>
</comment>
<sequence length="422" mass="46431">MKMNGTLIFPTLEAVKEARESIENVVNYTPLQYNARLSEKFGANIFLKREDLQPVRSYKLRGAYNKIKSLFNEGGISDGIVCASAGNHAQGVAFSCKQLQIKGTIFMPVTTPKQKLEQVEMFGGNFAEIKLVGDTFDASKNAALDFAKSTGAAFIHPFDDVQIIEGQATLALEILEQNKENIDFVFIPIGGGGLASGISTVFKELSKDTKLIGVEPKGAPSMKTSIDHNLNTELPEIDGFVDGAAVKKVGDLTFEICKNALADCISVDEGKVCDVILQMYNKDAIVLEPAGALSISALEQYREQIKGKTVVCIVSGSNNDITRMEEIKERALLYKGLKHYFLVKFPQRPGSLKDFVLNVLGSDDDITHFEYTKKNSRETALAIVGIELSNPNDFEGLKQRMQKLGYFESYLNDNPDVLNMLV</sequence>
<evidence type="ECO:0000256" key="7">
    <source>
        <dbReference type="ARBA" id="ARBA00022624"/>
    </source>
</evidence>
<dbReference type="InterPro" id="IPR001926">
    <property type="entry name" value="TrpB-like_PALP"/>
</dbReference>
<evidence type="ECO:0000256" key="8">
    <source>
        <dbReference type="ARBA" id="ARBA00022898"/>
    </source>
</evidence>
<dbReference type="InterPro" id="IPR050147">
    <property type="entry name" value="Ser/Thr_Dehydratase"/>
</dbReference>
<dbReference type="PANTHER" id="PTHR48078">
    <property type="entry name" value="THREONINE DEHYDRATASE, MITOCHONDRIAL-RELATED"/>
    <property type="match status" value="1"/>
</dbReference>
<comment type="similarity">
    <text evidence="4 12">Belongs to the serine/threonine dehydratase family.</text>
</comment>
<dbReference type="Gene3D" id="3.40.50.1100">
    <property type="match status" value="2"/>
</dbReference>
<protein>
    <recommendedName>
        <fullName evidence="12">L-threonine dehydratase</fullName>
        <ecNumber evidence="12">4.3.1.19</ecNumber>
    </recommendedName>
    <alternativeName>
        <fullName evidence="12">Threonine deaminase</fullName>
    </alternativeName>
</protein>
<evidence type="ECO:0000256" key="6">
    <source>
        <dbReference type="ARBA" id="ARBA00022605"/>
    </source>
</evidence>
<gene>
    <name evidence="12" type="primary">ilvA</name>
    <name evidence="14" type="ORF">SAMN05660493_01221</name>
</gene>
<dbReference type="InterPro" id="IPR036052">
    <property type="entry name" value="TrpB-like_PALP_sf"/>
</dbReference>
<dbReference type="GO" id="GO:0006565">
    <property type="term" value="P:L-serine catabolic process"/>
    <property type="evidence" value="ECO:0007669"/>
    <property type="project" value="TreeGrafter"/>
</dbReference>
<proteinExistence type="inferred from homology"/>
<dbReference type="UniPathway" id="UPA00047">
    <property type="reaction ID" value="UER00054"/>
</dbReference>
<dbReference type="GO" id="GO:0009097">
    <property type="term" value="P:isoleucine biosynthetic process"/>
    <property type="evidence" value="ECO:0007669"/>
    <property type="project" value="UniProtKB-UniRule"/>
</dbReference>
<dbReference type="NCBIfam" id="TIGR02079">
    <property type="entry name" value="THD1"/>
    <property type="match status" value="1"/>
</dbReference>
<evidence type="ECO:0000256" key="11">
    <source>
        <dbReference type="ARBA" id="ARBA00025527"/>
    </source>
</evidence>
<dbReference type="InterPro" id="IPR000634">
    <property type="entry name" value="Ser/Thr_deHydtase_PyrdxlP-BS"/>
</dbReference>
<reference evidence="15" key="1">
    <citation type="submission" date="2016-10" db="EMBL/GenBank/DDBJ databases">
        <authorList>
            <person name="Varghese N."/>
            <person name="Submissions S."/>
        </authorList>
    </citation>
    <scope>NUCLEOTIDE SEQUENCE [LARGE SCALE GENOMIC DNA]</scope>
    <source>
        <strain evidence="15">DSM 19482</strain>
    </source>
</reference>
<evidence type="ECO:0000256" key="12">
    <source>
        <dbReference type="RuleBase" id="RU362012"/>
    </source>
</evidence>
<evidence type="ECO:0000256" key="2">
    <source>
        <dbReference type="ARBA" id="ARBA00001933"/>
    </source>
</evidence>
<dbReference type="CDD" id="cd04907">
    <property type="entry name" value="ACT_ThrD-I_2"/>
    <property type="match status" value="1"/>
</dbReference>
<comment type="cofactor">
    <cofactor evidence="2 12">
        <name>pyridoxal 5'-phosphate</name>
        <dbReference type="ChEBI" id="CHEBI:597326"/>
    </cofactor>
</comment>
<dbReference type="NCBIfam" id="NF006390">
    <property type="entry name" value="PRK08639.1"/>
    <property type="match status" value="1"/>
</dbReference>
<keyword evidence="7 12" id="KW-0412">Isoleucine biosynthesis</keyword>
<evidence type="ECO:0000259" key="13">
    <source>
        <dbReference type="PROSITE" id="PS51672"/>
    </source>
</evidence>
<evidence type="ECO:0000313" key="15">
    <source>
        <dbReference type="Proteomes" id="UP000187261"/>
    </source>
</evidence>
<dbReference type="GO" id="GO:0030170">
    <property type="term" value="F:pyridoxal phosphate binding"/>
    <property type="evidence" value="ECO:0007669"/>
    <property type="project" value="InterPro"/>
</dbReference>
<dbReference type="SUPFAM" id="SSF55021">
    <property type="entry name" value="ACT-like"/>
    <property type="match status" value="1"/>
</dbReference>
<keyword evidence="8 12" id="KW-0663">Pyridoxal phosphate</keyword>
<organism evidence="14 15">
    <name type="scientific">Epilithonimonas bovis DSM 19482</name>
    <dbReference type="NCBI Taxonomy" id="1121284"/>
    <lineage>
        <taxon>Bacteria</taxon>
        <taxon>Pseudomonadati</taxon>
        <taxon>Bacteroidota</taxon>
        <taxon>Flavobacteriia</taxon>
        <taxon>Flavobacteriales</taxon>
        <taxon>Weeksellaceae</taxon>
        <taxon>Chryseobacterium group</taxon>
        <taxon>Epilithonimonas</taxon>
    </lineage>
</organism>
<evidence type="ECO:0000256" key="9">
    <source>
        <dbReference type="ARBA" id="ARBA00023239"/>
    </source>
</evidence>